<comment type="subcellular location">
    <subcellularLocation>
        <location evidence="1">Cell membrane</location>
        <topology evidence="1">Single-pass membrane protein</topology>
    </subcellularLocation>
</comment>
<evidence type="ECO:0000256" key="6">
    <source>
        <dbReference type="SAM" id="MobiDB-lite"/>
    </source>
</evidence>
<dbReference type="AlphaFoldDB" id="A0A1H1EY02"/>
<evidence type="ECO:0000313" key="10">
    <source>
        <dbReference type="Proteomes" id="UP000199301"/>
    </source>
</evidence>
<keyword evidence="5 7" id="KW-0472">Membrane</keyword>
<evidence type="ECO:0000256" key="1">
    <source>
        <dbReference type="ARBA" id="ARBA00004162"/>
    </source>
</evidence>
<accession>A0A1H1EY02</accession>
<feature type="region of interest" description="Disordered" evidence="6">
    <location>
        <begin position="1"/>
        <end position="23"/>
    </location>
</feature>
<dbReference type="Proteomes" id="UP000199301">
    <property type="component" value="Unassembled WGS sequence"/>
</dbReference>
<keyword evidence="2" id="KW-1003">Cell membrane</keyword>
<dbReference type="InterPro" id="IPR007168">
    <property type="entry name" value="Phageshock_PspC_N"/>
</dbReference>
<feature type="transmembrane region" description="Helical" evidence="7">
    <location>
        <begin position="53"/>
        <end position="81"/>
    </location>
</feature>
<keyword evidence="10" id="KW-1185">Reference proteome</keyword>
<feature type="domain" description="Phage shock protein PspC N-terminal" evidence="8">
    <location>
        <begin position="26"/>
        <end position="83"/>
    </location>
</feature>
<protein>
    <submittedName>
        <fullName evidence="9">Phage shock protein PspC (Stress-responsive transcriptional regulator)</fullName>
    </submittedName>
</protein>
<proteinExistence type="predicted"/>
<dbReference type="InterPro" id="IPR052027">
    <property type="entry name" value="PspC"/>
</dbReference>
<dbReference type="GO" id="GO:0005886">
    <property type="term" value="C:plasma membrane"/>
    <property type="evidence" value="ECO:0007669"/>
    <property type="project" value="UniProtKB-SubCell"/>
</dbReference>
<name>A0A1H1EY02_9ACTN</name>
<dbReference type="RefSeq" id="WP_092524446.1">
    <property type="nucleotide sequence ID" value="NZ_FNKO01000002.1"/>
</dbReference>
<evidence type="ECO:0000256" key="5">
    <source>
        <dbReference type="ARBA" id="ARBA00023136"/>
    </source>
</evidence>
<sequence>MTHQNENSEHTAATGDLSPHTATKYRRFRRSRDERMIAGVCGGLAELFDVDAAIVRIVLVAATLLGFGVGLLLYLACWIVVPER</sequence>
<gene>
    <name evidence="9" type="ORF">SAMN04489718_2737</name>
</gene>
<dbReference type="PANTHER" id="PTHR33885:SF3">
    <property type="entry name" value="PHAGE SHOCK PROTEIN C"/>
    <property type="match status" value="1"/>
</dbReference>
<keyword evidence="4 7" id="KW-1133">Transmembrane helix</keyword>
<organism evidence="9 10">
    <name type="scientific">Actinopolyspora saharensis</name>
    <dbReference type="NCBI Taxonomy" id="995062"/>
    <lineage>
        <taxon>Bacteria</taxon>
        <taxon>Bacillati</taxon>
        <taxon>Actinomycetota</taxon>
        <taxon>Actinomycetes</taxon>
        <taxon>Actinopolysporales</taxon>
        <taxon>Actinopolysporaceae</taxon>
        <taxon>Actinopolyspora</taxon>
    </lineage>
</organism>
<evidence type="ECO:0000313" key="9">
    <source>
        <dbReference type="EMBL" id="SDQ93543.1"/>
    </source>
</evidence>
<dbReference type="PANTHER" id="PTHR33885">
    <property type="entry name" value="PHAGE SHOCK PROTEIN C"/>
    <property type="match status" value="1"/>
</dbReference>
<evidence type="ECO:0000259" key="8">
    <source>
        <dbReference type="Pfam" id="PF04024"/>
    </source>
</evidence>
<reference evidence="10" key="1">
    <citation type="submission" date="2016-10" db="EMBL/GenBank/DDBJ databases">
        <authorList>
            <person name="Varghese N."/>
            <person name="Submissions S."/>
        </authorList>
    </citation>
    <scope>NUCLEOTIDE SEQUENCE [LARGE SCALE GENOMIC DNA]</scope>
    <source>
        <strain evidence="10">DSM 45459</strain>
    </source>
</reference>
<keyword evidence="3 7" id="KW-0812">Transmembrane</keyword>
<dbReference type="Pfam" id="PF04024">
    <property type="entry name" value="PspC"/>
    <property type="match status" value="1"/>
</dbReference>
<evidence type="ECO:0000256" key="4">
    <source>
        <dbReference type="ARBA" id="ARBA00022989"/>
    </source>
</evidence>
<evidence type="ECO:0000256" key="2">
    <source>
        <dbReference type="ARBA" id="ARBA00022475"/>
    </source>
</evidence>
<dbReference type="OrthoDB" id="7359894at2"/>
<dbReference type="EMBL" id="FNKO01000002">
    <property type="protein sequence ID" value="SDQ93543.1"/>
    <property type="molecule type" value="Genomic_DNA"/>
</dbReference>
<dbReference type="STRING" id="995062.SAMN04489718_2737"/>
<evidence type="ECO:0000256" key="3">
    <source>
        <dbReference type="ARBA" id="ARBA00022692"/>
    </source>
</evidence>
<evidence type="ECO:0000256" key="7">
    <source>
        <dbReference type="SAM" id="Phobius"/>
    </source>
</evidence>